<keyword evidence="4" id="KW-1185">Reference proteome</keyword>
<accession>A0ABT3P0U4</accession>
<sequence>MPARPLPPLPTQSAPEAAPTVAGSDRPTAAPPASSAAPPAAAAPSFRTVVTSARSGANLRSAPQGGQVLRVVPRSSTLQVLGEAPGGWYQVGQNGAAWGWIHSSVVERTDR</sequence>
<dbReference type="RefSeq" id="WP_301592065.1">
    <property type="nucleotide sequence ID" value="NZ_JAPFQI010000022.1"/>
</dbReference>
<feature type="compositionally biased region" description="Pro residues" evidence="1">
    <location>
        <begin position="1"/>
        <end position="10"/>
    </location>
</feature>
<gene>
    <name evidence="3" type="ORF">OF850_19530</name>
</gene>
<evidence type="ECO:0000259" key="2">
    <source>
        <dbReference type="Pfam" id="PF08239"/>
    </source>
</evidence>
<feature type="region of interest" description="Disordered" evidence="1">
    <location>
        <begin position="1"/>
        <end position="43"/>
    </location>
</feature>
<feature type="domain" description="SH3b" evidence="2">
    <location>
        <begin position="55"/>
        <end position="106"/>
    </location>
</feature>
<reference evidence="3 4" key="1">
    <citation type="submission" date="2022-10" db="EMBL/GenBank/DDBJ databases">
        <title>Roseococcus glaciei nov., sp. nov., isolated from glacier.</title>
        <authorList>
            <person name="Liu Q."/>
            <person name="Xin Y.-H."/>
        </authorList>
    </citation>
    <scope>NUCLEOTIDE SEQUENCE [LARGE SCALE GENOMIC DNA]</scope>
    <source>
        <strain evidence="3 4">MDT2-1-1</strain>
    </source>
</reference>
<dbReference type="Proteomes" id="UP001526430">
    <property type="component" value="Unassembled WGS sequence"/>
</dbReference>
<proteinExistence type="predicted"/>
<dbReference type="Gene3D" id="2.30.30.40">
    <property type="entry name" value="SH3 Domains"/>
    <property type="match status" value="1"/>
</dbReference>
<dbReference type="EMBL" id="JAPFQI010000022">
    <property type="protein sequence ID" value="MCW8087803.1"/>
    <property type="molecule type" value="Genomic_DNA"/>
</dbReference>
<name>A0ABT3P0U4_9PROT</name>
<evidence type="ECO:0000256" key="1">
    <source>
        <dbReference type="SAM" id="MobiDB-lite"/>
    </source>
</evidence>
<evidence type="ECO:0000313" key="3">
    <source>
        <dbReference type="EMBL" id="MCW8087803.1"/>
    </source>
</evidence>
<feature type="compositionally biased region" description="Low complexity" evidence="1">
    <location>
        <begin position="31"/>
        <end position="43"/>
    </location>
</feature>
<comment type="caution">
    <text evidence="3">The sequence shown here is derived from an EMBL/GenBank/DDBJ whole genome shotgun (WGS) entry which is preliminary data.</text>
</comment>
<evidence type="ECO:0000313" key="4">
    <source>
        <dbReference type="Proteomes" id="UP001526430"/>
    </source>
</evidence>
<dbReference type="Pfam" id="PF08239">
    <property type="entry name" value="SH3_3"/>
    <property type="match status" value="1"/>
</dbReference>
<dbReference type="InterPro" id="IPR003646">
    <property type="entry name" value="SH3-like_bac-type"/>
</dbReference>
<protein>
    <submittedName>
        <fullName evidence="3">SH3 domain-containing protein</fullName>
    </submittedName>
</protein>
<organism evidence="3 4">
    <name type="scientific">Sabulicella glaciei</name>
    <dbReference type="NCBI Taxonomy" id="2984948"/>
    <lineage>
        <taxon>Bacteria</taxon>
        <taxon>Pseudomonadati</taxon>
        <taxon>Pseudomonadota</taxon>
        <taxon>Alphaproteobacteria</taxon>
        <taxon>Acetobacterales</taxon>
        <taxon>Acetobacteraceae</taxon>
        <taxon>Sabulicella</taxon>
    </lineage>
</organism>